<evidence type="ECO:0000256" key="2">
    <source>
        <dbReference type="ARBA" id="ARBA00009344"/>
    </source>
</evidence>
<dbReference type="Pfam" id="PF21800">
    <property type="entry name" value="KH_KRR1_2nd"/>
    <property type="match status" value="1"/>
</dbReference>
<comment type="subcellular location">
    <subcellularLocation>
        <location evidence="1 10">Nucleus</location>
        <location evidence="1 10">Nucleolus</location>
    </subcellularLocation>
</comment>
<dbReference type="Proteomes" id="UP000038040">
    <property type="component" value="Unplaced"/>
</dbReference>
<dbReference type="InterPro" id="IPR048548">
    <property type="entry name" value="KRR1-like_KH2"/>
</dbReference>
<dbReference type="STRING" id="318479.A0A0N4UKW8"/>
<dbReference type="GO" id="GO:0006364">
    <property type="term" value="P:rRNA processing"/>
    <property type="evidence" value="ECO:0007669"/>
    <property type="project" value="UniProtKB-KW"/>
</dbReference>
<name>A0A0N4UKW8_DRAME</name>
<reference evidence="13 15" key="2">
    <citation type="submission" date="2018-11" db="EMBL/GenBank/DDBJ databases">
        <authorList>
            <consortium name="Pathogen Informatics"/>
        </authorList>
    </citation>
    <scope>NUCLEOTIDE SEQUENCE [LARGE SCALE GENOMIC DNA]</scope>
</reference>
<keyword evidence="5 10" id="KW-0694">RNA-binding</keyword>
<dbReference type="AlphaFoldDB" id="A0A0N4UKW8"/>
<dbReference type="SUPFAM" id="SSF54791">
    <property type="entry name" value="Eukaryotic type KH-domain (KH-domain type I)"/>
    <property type="match status" value="1"/>
</dbReference>
<keyword evidence="4 10" id="KW-0698">rRNA processing</keyword>
<dbReference type="GO" id="GO:0032040">
    <property type="term" value="C:small-subunit processome"/>
    <property type="evidence" value="ECO:0007669"/>
    <property type="project" value="TreeGrafter"/>
</dbReference>
<dbReference type="FunFam" id="3.30.1370.10:FF:000014">
    <property type="entry name" value="KRR1 small subunit processome component"/>
    <property type="match status" value="1"/>
</dbReference>
<dbReference type="CDD" id="cd22394">
    <property type="entry name" value="KH-I_KRR1_rpt2"/>
    <property type="match status" value="1"/>
</dbReference>
<dbReference type="Proteomes" id="UP000274756">
    <property type="component" value="Unassembled WGS sequence"/>
</dbReference>
<organism evidence="14 16">
    <name type="scientific">Dracunculus medinensis</name>
    <name type="common">Guinea worm</name>
    <dbReference type="NCBI Taxonomy" id="318479"/>
    <lineage>
        <taxon>Eukaryota</taxon>
        <taxon>Metazoa</taxon>
        <taxon>Ecdysozoa</taxon>
        <taxon>Nematoda</taxon>
        <taxon>Chromadorea</taxon>
        <taxon>Rhabditida</taxon>
        <taxon>Spirurina</taxon>
        <taxon>Dracunculoidea</taxon>
        <taxon>Dracunculidae</taxon>
        <taxon>Dracunculus</taxon>
    </lineage>
</organism>
<comment type="similarity">
    <text evidence="2 10">Belongs to the KRR1 family.</text>
</comment>
<keyword evidence="7 10" id="KW-0687">Ribonucleoprotein</keyword>
<evidence type="ECO:0000313" key="14">
    <source>
        <dbReference type="Proteomes" id="UP000038040"/>
    </source>
</evidence>
<evidence type="ECO:0000256" key="4">
    <source>
        <dbReference type="ARBA" id="ARBA00022552"/>
    </source>
</evidence>
<dbReference type="FunFam" id="3.30.1370.10:FF:000011">
    <property type="entry name" value="KRR1 small subunit processome component"/>
    <property type="match status" value="1"/>
</dbReference>
<evidence type="ECO:0000256" key="1">
    <source>
        <dbReference type="ARBA" id="ARBA00004604"/>
    </source>
</evidence>
<keyword evidence="3 10" id="KW-0690">Ribosome biogenesis</keyword>
<evidence type="ECO:0000256" key="11">
    <source>
        <dbReference type="SAM" id="MobiDB-lite"/>
    </source>
</evidence>
<dbReference type="WBParaSite" id="DME_0000840501-mRNA-1">
    <property type="protein sequence ID" value="DME_0000840501-mRNA-1"/>
    <property type="gene ID" value="DME_0000840501"/>
</dbReference>
<evidence type="ECO:0000256" key="8">
    <source>
        <dbReference type="ARBA" id="ARBA00024689"/>
    </source>
</evidence>
<dbReference type="CDD" id="cd22393">
    <property type="entry name" value="KH-I_KRR1_rpt1"/>
    <property type="match status" value="1"/>
</dbReference>
<evidence type="ECO:0000313" key="16">
    <source>
        <dbReference type="WBParaSite" id="DME_0000840501-mRNA-1"/>
    </source>
</evidence>
<comment type="function">
    <text evidence="8">Required for 40S ribosome biogenesis. Involved in nucleolar processing of pre-18S ribosomal RNA and ribosome assembly. Binds to RNA. Required for female germline development, cell viability during eye development and for survival of dividing cells and epithelial cells during early wing disk development.</text>
</comment>
<gene>
    <name evidence="13" type="ORF">DME_LOCUS2411</name>
</gene>
<evidence type="ECO:0000256" key="10">
    <source>
        <dbReference type="PIRNR" id="PIRNR006515"/>
    </source>
</evidence>
<dbReference type="InterPro" id="IPR004087">
    <property type="entry name" value="KH_dom"/>
</dbReference>
<dbReference type="OrthoDB" id="441223at2759"/>
<evidence type="ECO:0000256" key="6">
    <source>
        <dbReference type="ARBA" id="ARBA00023242"/>
    </source>
</evidence>
<dbReference type="InterPro" id="IPR048549">
    <property type="entry name" value="KRR1-like_KH2_euk"/>
</dbReference>
<comment type="subunit">
    <text evidence="9">Monomer. Component of the ribosomal small subunit (SSU) processome.</text>
</comment>
<dbReference type="InterPro" id="IPR024166">
    <property type="entry name" value="rRNA_assembly_KRR1"/>
</dbReference>
<dbReference type="EMBL" id="UYYG01000059">
    <property type="protein sequence ID" value="VDN52438.1"/>
    <property type="molecule type" value="Genomic_DNA"/>
</dbReference>
<accession>A0A0N4UKW8</accession>
<feature type="region of interest" description="Disordered" evidence="11">
    <location>
        <begin position="313"/>
        <end position="334"/>
    </location>
</feature>
<evidence type="ECO:0000259" key="12">
    <source>
        <dbReference type="SMART" id="SM00322"/>
    </source>
</evidence>
<keyword evidence="15" id="KW-1185">Reference proteome</keyword>
<dbReference type="PANTHER" id="PTHR12581:SF0">
    <property type="entry name" value="KRR1 SMALL SUBUNIT PROCESSOME COMPONENT HOMOLOG"/>
    <property type="match status" value="1"/>
</dbReference>
<protein>
    <recommendedName>
        <fullName evidence="10">KRR1 small subunit processome component</fullName>
    </recommendedName>
    <alternativeName>
        <fullName evidence="10">KRR-R motif-containing protein 1</fullName>
    </alternativeName>
</protein>
<dbReference type="Pfam" id="PF17903">
    <property type="entry name" value="KH_KRR1_1st"/>
    <property type="match status" value="1"/>
</dbReference>
<evidence type="ECO:0000313" key="13">
    <source>
        <dbReference type="EMBL" id="VDN52438.1"/>
    </source>
</evidence>
<evidence type="ECO:0000256" key="3">
    <source>
        <dbReference type="ARBA" id="ARBA00022517"/>
    </source>
</evidence>
<sequence length="353" mass="40813">MPKGESVVTGASDNFSSRTLLITGKDRKWWDISTFSKEDNPNGLACESSFAILFPKYREKYLRECWPLIEKCFGENFLKAELDVLEGTMIVRTTRKTWDPYIIIKARDTLKLLARSVPYEQAIRVLRDDTSSEIIKISSMVSNRERFVKRRARLVGNEGATLKAIELLTQCYIMIQGGTVAAVGPYQGLKDVREIVEDCMNNIHPIYNIKTLMIKRELMKDEKLKNEDWSRFLPKFKKKMQSSQSTNQAKKKKAAKWKKKTIYTPFPPPPVMSKIDKQLESGEYFLNERARLQEKMNAKALKRVDRIAERQKERAAAFIPPDEKPKSKANKKLVDTPLDIKKLKKKVKKLESD</sequence>
<proteinExistence type="inferred from homology"/>
<reference evidence="16" key="1">
    <citation type="submission" date="2017-02" db="UniProtKB">
        <authorList>
            <consortium name="WormBaseParasite"/>
        </authorList>
    </citation>
    <scope>IDENTIFICATION</scope>
</reference>
<dbReference type="PANTHER" id="PTHR12581">
    <property type="entry name" value="HIV-1 REV BINDING PROTEIN 2, 3"/>
    <property type="match status" value="1"/>
</dbReference>
<evidence type="ECO:0000256" key="7">
    <source>
        <dbReference type="ARBA" id="ARBA00023274"/>
    </source>
</evidence>
<dbReference type="InterPro" id="IPR041174">
    <property type="entry name" value="KRR1-like_KH1"/>
</dbReference>
<dbReference type="Gene3D" id="3.30.1370.10">
    <property type="entry name" value="K Homology domain, type 1"/>
    <property type="match status" value="2"/>
</dbReference>
<feature type="domain" description="K Homology" evidence="12">
    <location>
        <begin position="129"/>
        <end position="201"/>
    </location>
</feature>
<dbReference type="InterPro" id="IPR036612">
    <property type="entry name" value="KH_dom_type_1_sf"/>
</dbReference>
<dbReference type="PIRSF" id="PIRSF006515">
    <property type="entry name" value="KRR1"/>
    <property type="match status" value="1"/>
</dbReference>
<dbReference type="GO" id="GO:0003723">
    <property type="term" value="F:RNA binding"/>
    <property type="evidence" value="ECO:0007669"/>
    <property type="project" value="UniProtKB-KW"/>
</dbReference>
<dbReference type="InterPro" id="IPR048550">
    <property type="entry name" value="KRR1-like_KH1_euk"/>
</dbReference>
<evidence type="ECO:0000256" key="9">
    <source>
        <dbReference type="ARBA" id="ARBA00025925"/>
    </source>
</evidence>
<evidence type="ECO:0000256" key="5">
    <source>
        <dbReference type="ARBA" id="ARBA00022884"/>
    </source>
</evidence>
<dbReference type="SMART" id="SM00322">
    <property type="entry name" value="KH"/>
    <property type="match status" value="1"/>
</dbReference>
<keyword evidence="6 10" id="KW-0539">Nucleus</keyword>
<evidence type="ECO:0000313" key="15">
    <source>
        <dbReference type="Proteomes" id="UP000274756"/>
    </source>
</evidence>